<dbReference type="RefSeq" id="WP_232570968.1">
    <property type="nucleotide sequence ID" value="NZ_CP089466.1"/>
</dbReference>
<evidence type="ECO:0000313" key="2">
    <source>
        <dbReference type="EMBL" id="MFC3477913.1"/>
    </source>
</evidence>
<feature type="region of interest" description="Disordered" evidence="1">
    <location>
        <begin position="87"/>
        <end position="130"/>
    </location>
</feature>
<dbReference type="InterPro" id="IPR036465">
    <property type="entry name" value="vWFA_dom_sf"/>
</dbReference>
<sequence length="421" mass="44659">MTDAPDVVAARDHVRDELVRFARSLRQAGVDVPANAHTTAARALVELGFGDEDRARAGLRACLVTDARDAETFDRLFAEFWRRLTAGLGPTGPADRQEDAPEGALAPMGDPADSERADVDTGEDGASDEQEVGVLSASLGGVVADDAEESGDDTSLGRQSATGVPEPISVPPVESGEAFDRAFDALTAAVGGLRGRRWAGGGDERADARRALRSSFGTGGTVLSVPRRERTRPAVRAVFLVDVSQSVLDTVDRAFLLQFLRRARRDWRDARVFFFDEALREVSGELDAPTHAAVVEALERAEAEWGGGTRIGASLAELDADAVDHRTVVFVVSDGLETGDVDRLESAIAGVSRRAASVLWLNPLAASASYEPTARGMAAALPFVDGLFAFADAADVAELARQLDRHGAGGRVGVEYDPRRA</sequence>
<keyword evidence="3" id="KW-1185">Reference proteome</keyword>
<name>A0ABD5NG85_9EURY</name>
<dbReference type="GeneID" id="69119094"/>
<dbReference type="Proteomes" id="UP001595660">
    <property type="component" value="Unassembled WGS sequence"/>
</dbReference>
<proteinExistence type="predicted"/>
<dbReference type="SUPFAM" id="SSF53300">
    <property type="entry name" value="vWA-like"/>
    <property type="match status" value="1"/>
</dbReference>
<dbReference type="CDD" id="cd00198">
    <property type="entry name" value="vWFA"/>
    <property type="match status" value="1"/>
</dbReference>
<dbReference type="PANTHER" id="PTHR39338">
    <property type="entry name" value="BLL5662 PROTEIN-RELATED"/>
    <property type="match status" value="1"/>
</dbReference>
<dbReference type="Pfam" id="PF05762">
    <property type="entry name" value="VWA_CoxE"/>
    <property type="match status" value="1"/>
</dbReference>
<reference evidence="2 3" key="1">
    <citation type="journal article" date="2019" name="Int. J. Syst. Evol. Microbiol.">
        <title>The Global Catalogue of Microorganisms (GCM) 10K type strain sequencing project: providing services to taxonomists for standard genome sequencing and annotation.</title>
        <authorList>
            <consortium name="The Broad Institute Genomics Platform"/>
            <consortium name="The Broad Institute Genome Sequencing Center for Infectious Disease"/>
            <person name="Wu L."/>
            <person name="Ma J."/>
        </authorList>
    </citation>
    <scope>NUCLEOTIDE SEQUENCE [LARGE SCALE GENOMIC DNA]</scope>
    <source>
        <strain evidence="2 3">CGMCC 1.12562</strain>
    </source>
</reference>
<accession>A0ABD5NG85</accession>
<comment type="caution">
    <text evidence="2">The sequence shown here is derived from an EMBL/GenBank/DDBJ whole genome shotgun (WGS) entry which is preliminary data.</text>
</comment>
<dbReference type="InterPro" id="IPR008912">
    <property type="entry name" value="Uncharacterised_CoxE"/>
</dbReference>
<feature type="compositionally biased region" description="Acidic residues" evidence="1">
    <location>
        <begin position="120"/>
        <end position="130"/>
    </location>
</feature>
<dbReference type="PANTHER" id="PTHR39338:SF6">
    <property type="entry name" value="BLL5662 PROTEIN"/>
    <property type="match status" value="1"/>
</dbReference>
<evidence type="ECO:0000256" key="1">
    <source>
        <dbReference type="SAM" id="MobiDB-lite"/>
    </source>
</evidence>
<dbReference type="AlphaFoldDB" id="A0ABD5NG85"/>
<gene>
    <name evidence="2" type="ORF">ACFOKC_09255</name>
</gene>
<organism evidence="2 3">
    <name type="scientific">Halobacterium litoreum</name>
    <dbReference type="NCBI Taxonomy" id="2039234"/>
    <lineage>
        <taxon>Archaea</taxon>
        <taxon>Methanobacteriati</taxon>
        <taxon>Methanobacteriota</taxon>
        <taxon>Stenosarchaea group</taxon>
        <taxon>Halobacteria</taxon>
        <taxon>Halobacteriales</taxon>
        <taxon>Halobacteriaceae</taxon>
        <taxon>Halobacterium</taxon>
    </lineage>
</organism>
<protein>
    <submittedName>
        <fullName evidence="2">VWA domain-containing protein</fullName>
    </submittedName>
</protein>
<feature type="region of interest" description="Disordered" evidence="1">
    <location>
        <begin position="145"/>
        <end position="170"/>
    </location>
</feature>
<dbReference type="Gene3D" id="3.40.50.410">
    <property type="entry name" value="von Willebrand factor, type A domain"/>
    <property type="match status" value="1"/>
</dbReference>
<evidence type="ECO:0000313" key="3">
    <source>
        <dbReference type="Proteomes" id="UP001595660"/>
    </source>
</evidence>
<dbReference type="EMBL" id="JBHRWN010000002">
    <property type="protein sequence ID" value="MFC3477913.1"/>
    <property type="molecule type" value="Genomic_DNA"/>
</dbReference>